<organism evidence="1 2">
    <name type="scientific">Archangium gephyra</name>
    <dbReference type="NCBI Taxonomy" id="48"/>
    <lineage>
        <taxon>Bacteria</taxon>
        <taxon>Pseudomonadati</taxon>
        <taxon>Myxococcota</taxon>
        <taxon>Myxococcia</taxon>
        <taxon>Myxococcales</taxon>
        <taxon>Cystobacterineae</taxon>
        <taxon>Archangiaceae</taxon>
        <taxon>Archangium</taxon>
    </lineage>
</organism>
<dbReference type="Proteomes" id="UP000249061">
    <property type="component" value="Unassembled WGS sequence"/>
</dbReference>
<evidence type="ECO:0000313" key="1">
    <source>
        <dbReference type="EMBL" id="PZR12277.1"/>
    </source>
</evidence>
<protein>
    <submittedName>
        <fullName evidence="1">Uncharacterized protein</fullName>
    </submittedName>
</protein>
<sequence>MTNARCGQGAAGQQCVACVGSNTCSTVGAGQCVSSGTGGGGGTDGGLFPFSCDAANPCPSGQCCDGAGGIGVCVGVGADCQLSGFGNPTCLLTACTCKSSGVCAP</sequence>
<dbReference type="AlphaFoldDB" id="A0A2W5TEB3"/>
<evidence type="ECO:0000313" key="2">
    <source>
        <dbReference type="Proteomes" id="UP000249061"/>
    </source>
</evidence>
<dbReference type="EMBL" id="QFQP01000012">
    <property type="protein sequence ID" value="PZR12277.1"/>
    <property type="molecule type" value="Genomic_DNA"/>
</dbReference>
<proteinExistence type="predicted"/>
<name>A0A2W5TEB3_9BACT</name>
<comment type="caution">
    <text evidence="1">The sequence shown here is derived from an EMBL/GenBank/DDBJ whole genome shotgun (WGS) entry which is preliminary data.</text>
</comment>
<reference evidence="1 2" key="1">
    <citation type="submission" date="2017-08" db="EMBL/GenBank/DDBJ databases">
        <title>Infants hospitalized years apart are colonized by the same room-sourced microbial strains.</title>
        <authorList>
            <person name="Brooks B."/>
            <person name="Olm M.R."/>
            <person name="Firek B.A."/>
            <person name="Baker R."/>
            <person name="Thomas B.C."/>
            <person name="Morowitz M.J."/>
            <person name="Banfield J.F."/>
        </authorList>
    </citation>
    <scope>NUCLEOTIDE SEQUENCE [LARGE SCALE GENOMIC DNA]</scope>
    <source>
        <strain evidence="1">S2_003_000_R2_14</strain>
    </source>
</reference>
<accession>A0A2W5TEB3</accession>
<gene>
    <name evidence="1" type="ORF">DI536_15340</name>
</gene>